<dbReference type="SUPFAM" id="SSF52540">
    <property type="entry name" value="P-loop containing nucleoside triphosphate hydrolases"/>
    <property type="match status" value="1"/>
</dbReference>
<evidence type="ECO:0000313" key="2">
    <source>
        <dbReference type="EMBL" id="RGE84507.1"/>
    </source>
</evidence>
<evidence type="ECO:0000256" key="1">
    <source>
        <dbReference type="SAM" id="Coils"/>
    </source>
</evidence>
<dbReference type="GO" id="GO:0000731">
    <property type="term" value="P:DNA synthesis involved in DNA repair"/>
    <property type="evidence" value="ECO:0007669"/>
    <property type="project" value="TreeGrafter"/>
</dbReference>
<evidence type="ECO:0000313" key="3">
    <source>
        <dbReference type="Proteomes" id="UP000261080"/>
    </source>
</evidence>
<feature type="coiled-coil region" evidence="1">
    <location>
        <begin position="345"/>
        <end position="379"/>
    </location>
</feature>
<dbReference type="OrthoDB" id="1860825at2"/>
<keyword evidence="3" id="KW-1185">Reference proteome</keyword>
<protein>
    <recommendedName>
        <fullName evidence="4">Rad50/SbcC-type AAA domain-containing protein</fullName>
    </recommendedName>
</protein>
<dbReference type="InterPro" id="IPR027417">
    <property type="entry name" value="P-loop_NTPase"/>
</dbReference>
<dbReference type="EMBL" id="QVLX01000015">
    <property type="protein sequence ID" value="RGE84507.1"/>
    <property type="molecule type" value="Genomic_DNA"/>
</dbReference>
<name>A0A3E3JYA8_9FIRM</name>
<dbReference type="PANTHER" id="PTHR32182:SF0">
    <property type="entry name" value="DNA REPLICATION AND REPAIR PROTEIN RECF"/>
    <property type="match status" value="1"/>
</dbReference>
<reference evidence="2 3" key="1">
    <citation type="submission" date="2018-08" db="EMBL/GenBank/DDBJ databases">
        <title>A genome reference for cultivated species of the human gut microbiota.</title>
        <authorList>
            <person name="Zou Y."/>
            <person name="Xue W."/>
            <person name="Luo G."/>
        </authorList>
    </citation>
    <scope>NUCLEOTIDE SEQUENCE [LARGE SCALE GENOMIC DNA]</scope>
    <source>
        <strain evidence="2 3">AF37-2AT</strain>
    </source>
</reference>
<organism evidence="2 3">
    <name type="scientific">Sellimonas intestinalis</name>
    <dbReference type="NCBI Taxonomy" id="1653434"/>
    <lineage>
        <taxon>Bacteria</taxon>
        <taxon>Bacillati</taxon>
        <taxon>Bacillota</taxon>
        <taxon>Clostridia</taxon>
        <taxon>Lachnospirales</taxon>
        <taxon>Lachnospiraceae</taxon>
        <taxon>Sellimonas</taxon>
    </lineage>
</organism>
<sequence>MSKITKIKIKNLFGISEYNGDGKSVELSGQNGVGKSSVIDAIRYALTNKSDRRYIVRNGETEGEILIETDSGLRINRKARTNQADYKSVKQNGHEVGSPETFLKDIFTPLQLSPVEFMDKTEKEQNAIILDMIQYDWSLQTIRDWFGEIPDWVSYDQNILQILNDIQSEKGDYYRNRQDVNRDIRNKKSFIEDIASEIPEGYDAKKWENENLGELYQKIERARKENENIEKAKRFVEQRDNKVRSFEADKEIKLSALDREFAAEKERLVKEKERLEAQLRENEIRMSGLAEKKEDKTAVIKKEYEANVAKYDSAMEEYKDIAEKDLIDFSELQEQAQQTEKMKSYLNEYKRMLDLQDEVAELTEESEEYTRKIEKARMLPGEILETATIPINGLTVKDGIPLINGLPISNLSDGEKLDLCIDVAIQKPNGLQIVLIDGVEKMSTKMREGLYKKCKDKGLQFIATRTTDEEDLTVIEL</sequence>
<evidence type="ECO:0008006" key="4">
    <source>
        <dbReference type="Google" id="ProtNLM"/>
    </source>
</evidence>
<dbReference type="Gene3D" id="3.40.50.300">
    <property type="entry name" value="P-loop containing nucleotide triphosphate hydrolases"/>
    <property type="match status" value="1"/>
</dbReference>
<dbReference type="RefSeq" id="WP_117493876.1">
    <property type="nucleotide sequence ID" value="NZ_CAUAFM010000003.1"/>
</dbReference>
<dbReference type="GO" id="GO:0006302">
    <property type="term" value="P:double-strand break repair"/>
    <property type="evidence" value="ECO:0007669"/>
    <property type="project" value="TreeGrafter"/>
</dbReference>
<gene>
    <name evidence="2" type="ORF">DW016_15245</name>
</gene>
<dbReference type="AlphaFoldDB" id="A0A3E3JYA8"/>
<proteinExistence type="predicted"/>
<keyword evidence="1" id="KW-0175">Coiled coil</keyword>
<dbReference type="Proteomes" id="UP000261080">
    <property type="component" value="Unassembled WGS sequence"/>
</dbReference>
<accession>A0A3E3JYA8</accession>
<comment type="caution">
    <text evidence="2">The sequence shown here is derived from an EMBL/GenBank/DDBJ whole genome shotgun (WGS) entry which is preliminary data.</text>
</comment>
<dbReference type="PANTHER" id="PTHR32182">
    <property type="entry name" value="DNA REPLICATION AND REPAIR PROTEIN RECF"/>
    <property type="match status" value="1"/>
</dbReference>
<feature type="coiled-coil region" evidence="1">
    <location>
        <begin position="205"/>
        <end position="321"/>
    </location>
</feature>